<evidence type="ECO:0000259" key="2">
    <source>
        <dbReference type="Pfam" id="PF06985"/>
    </source>
</evidence>
<feature type="region of interest" description="Disordered" evidence="1">
    <location>
        <begin position="92"/>
        <end position="145"/>
    </location>
</feature>
<feature type="compositionally biased region" description="Low complexity" evidence="1">
    <location>
        <begin position="246"/>
        <end position="261"/>
    </location>
</feature>
<evidence type="ECO:0000313" key="3">
    <source>
        <dbReference type="EMBL" id="TFK46111.1"/>
    </source>
</evidence>
<feature type="region of interest" description="Disordered" evidence="1">
    <location>
        <begin position="218"/>
        <end position="283"/>
    </location>
</feature>
<sequence length="856" mass="95143">MHGHPKLHVLEDGKEPSNLEIVIPSAQDDAGNTYNAATSNTPHPSSVLCGSNSGSLPTHNLIPLLPAENGDRSFLKPQMVPEARISHLSDSYHTRHLPTPGSSSDSGFHPSTMRDSYFDPATHPLDDEAGASSNTAVGRSKRRAVSFSESEDGQLALECKRLELIPLPDVPSPAEINAVLQRADIPPVDKPGCPVEQAAVGADDAVVPIPVPCDAPHRHSPIDFVSDLDPPTEQSDPGVTSRTERTGSSALAGDAASSSTLPASGVPGLHIPADPDNTASSLGRAPVRTRVPLQDPPAKGWPSHILSPELADQNCRALGVEGVLGLLNEALSGKLGIEILMSDLAVEQLLRRLLKEEEYDFGSLYARVRGVLNWTETGDGWPLTSVEPGEIPSYDVNKRYSQLTECSDRIYEARKAAVGPDFIDGWGRSLPWGHSWPRRLWDLHADRVVPCHFAFRWDCDNQEFNGWERYDAVSHSWTSTMSGASTPVNGYEWPVPLPDGVSLEAVRNELLNLGAEYVWLDVVCLRQQGGTSEDLRAEEWAVDIPTIGNIYKKAWYIIRYYNGLGVAFQRHGWSDERHWLRRVWTIQEICRGSIIAGLPEGLTADVLPDVIDDTGKSFQSYLEPVEELEKMVIHYASDFLKLAKELRSRYATKEIDKVAAFGALLWLDHIPLYKADMNLEEAWDRLLPCMSEDSLKSLFWGSRRPGTGRYKWRPSWHQLMHEMAEEDQSNFYLGDCENIEILNNGFVSCPSHLLKGEAQLTWECGDDQQVTGRVRYSDAVVKHLEFCIPGGSRQEHWSDETVRLLTIPSRACVMICKEARTQTDQTAYEKIYVVDTRDIRALCKKAKWEKIDAIFV</sequence>
<gene>
    <name evidence="3" type="ORF">OE88DRAFT_1054862</name>
</gene>
<proteinExistence type="predicted"/>
<dbReference type="OrthoDB" id="5418601at2759"/>
<evidence type="ECO:0000313" key="4">
    <source>
        <dbReference type="Proteomes" id="UP000305948"/>
    </source>
</evidence>
<dbReference type="Pfam" id="PF06985">
    <property type="entry name" value="HET"/>
    <property type="match status" value="1"/>
</dbReference>
<feature type="compositionally biased region" description="Polar residues" evidence="1">
    <location>
        <begin position="232"/>
        <end position="241"/>
    </location>
</feature>
<dbReference type="InterPro" id="IPR010730">
    <property type="entry name" value="HET"/>
</dbReference>
<accession>A0A5C3MXC3</accession>
<organism evidence="3 4">
    <name type="scientific">Heliocybe sulcata</name>
    <dbReference type="NCBI Taxonomy" id="5364"/>
    <lineage>
        <taxon>Eukaryota</taxon>
        <taxon>Fungi</taxon>
        <taxon>Dikarya</taxon>
        <taxon>Basidiomycota</taxon>
        <taxon>Agaricomycotina</taxon>
        <taxon>Agaricomycetes</taxon>
        <taxon>Gloeophyllales</taxon>
        <taxon>Gloeophyllaceae</taxon>
        <taxon>Heliocybe</taxon>
    </lineage>
</organism>
<reference evidence="3 4" key="1">
    <citation type="journal article" date="2019" name="Nat. Ecol. Evol.">
        <title>Megaphylogeny resolves global patterns of mushroom evolution.</title>
        <authorList>
            <person name="Varga T."/>
            <person name="Krizsan K."/>
            <person name="Foldi C."/>
            <person name="Dima B."/>
            <person name="Sanchez-Garcia M."/>
            <person name="Sanchez-Ramirez S."/>
            <person name="Szollosi G.J."/>
            <person name="Szarkandi J.G."/>
            <person name="Papp V."/>
            <person name="Albert L."/>
            <person name="Andreopoulos W."/>
            <person name="Angelini C."/>
            <person name="Antonin V."/>
            <person name="Barry K.W."/>
            <person name="Bougher N.L."/>
            <person name="Buchanan P."/>
            <person name="Buyck B."/>
            <person name="Bense V."/>
            <person name="Catcheside P."/>
            <person name="Chovatia M."/>
            <person name="Cooper J."/>
            <person name="Damon W."/>
            <person name="Desjardin D."/>
            <person name="Finy P."/>
            <person name="Geml J."/>
            <person name="Haridas S."/>
            <person name="Hughes K."/>
            <person name="Justo A."/>
            <person name="Karasinski D."/>
            <person name="Kautmanova I."/>
            <person name="Kiss B."/>
            <person name="Kocsube S."/>
            <person name="Kotiranta H."/>
            <person name="LaButti K.M."/>
            <person name="Lechner B.E."/>
            <person name="Liimatainen K."/>
            <person name="Lipzen A."/>
            <person name="Lukacs Z."/>
            <person name="Mihaltcheva S."/>
            <person name="Morgado L.N."/>
            <person name="Niskanen T."/>
            <person name="Noordeloos M.E."/>
            <person name="Ohm R.A."/>
            <person name="Ortiz-Santana B."/>
            <person name="Ovrebo C."/>
            <person name="Racz N."/>
            <person name="Riley R."/>
            <person name="Savchenko A."/>
            <person name="Shiryaev A."/>
            <person name="Soop K."/>
            <person name="Spirin V."/>
            <person name="Szebenyi C."/>
            <person name="Tomsovsky M."/>
            <person name="Tulloss R.E."/>
            <person name="Uehling J."/>
            <person name="Grigoriev I.V."/>
            <person name="Vagvolgyi C."/>
            <person name="Papp T."/>
            <person name="Martin F.M."/>
            <person name="Miettinen O."/>
            <person name="Hibbett D.S."/>
            <person name="Nagy L.G."/>
        </authorList>
    </citation>
    <scope>NUCLEOTIDE SEQUENCE [LARGE SCALE GENOMIC DNA]</scope>
    <source>
        <strain evidence="3 4">OMC1185</strain>
    </source>
</reference>
<dbReference type="Proteomes" id="UP000305948">
    <property type="component" value="Unassembled WGS sequence"/>
</dbReference>
<dbReference type="EMBL" id="ML213533">
    <property type="protein sequence ID" value="TFK46111.1"/>
    <property type="molecule type" value="Genomic_DNA"/>
</dbReference>
<name>A0A5C3MXC3_9AGAM</name>
<evidence type="ECO:0000256" key="1">
    <source>
        <dbReference type="SAM" id="MobiDB-lite"/>
    </source>
</evidence>
<feature type="domain" description="Heterokaryon incompatibility" evidence="2">
    <location>
        <begin position="470"/>
        <end position="559"/>
    </location>
</feature>
<protein>
    <recommendedName>
        <fullName evidence="2">Heterokaryon incompatibility domain-containing protein</fullName>
    </recommendedName>
</protein>
<keyword evidence="4" id="KW-1185">Reference proteome</keyword>
<dbReference type="AlphaFoldDB" id="A0A5C3MXC3"/>